<proteinExistence type="predicted"/>
<reference evidence="2" key="1">
    <citation type="journal article" date="2013" name="Science">
        <title>The Amborella genome and the evolution of flowering plants.</title>
        <authorList>
            <consortium name="Amborella Genome Project"/>
        </authorList>
    </citation>
    <scope>NUCLEOTIDE SEQUENCE [LARGE SCALE GENOMIC DNA]</scope>
</reference>
<sequence>MEDWARSRDRGWDIGQGFHDRFQRQKAGGDNVTMHRVRQREQGDYKEVGTEDFGWGLEGGYRLGKKDRFYQRMKGIHNKKRVVVGGEVRVGNLRMGCERMEGQKQRKMRGAEYVAVDQTERIENYGSGSGSKNYHNPPLLLLLVASSSSSSLCKIVEISRVRLANRRLLSAKLWKFQGLASLIDSVASGLLSNLLHVLPLV</sequence>
<organism evidence="1 2">
    <name type="scientific">Amborella trichopoda</name>
    <dbReference type="NCBI Taxonomy" id="13333"/>
    <lineage>
        <taxon>Eukaryota</taxon>
        <taxon>Viridiplantae</taxon>
        <taxon>Streptophyta</taxon>
        <taxon>Embryophyta</taxon>
        <taxon>Tracheophyta</taxon>
        <taxon>Spermatophyta</taxon>
        <taxon>Magnoliopsida</taxon>
        <taxon>Amborellales</taxon>
        <taxon>Amborellaceae</taxon>
        <taxon>Amborella</taxon>
    </lineage>
</organism>
<protein>
    <submittedName>
        <fullName evidence="1">Uncharacterized protein</fullName>
    </submittedName>
</protein>
<accession>W1P330</accession>
<dbReference type="EMBL" id="KI394648">
    <property type="protein sequence ID" value="ERN02318.1"/>
    <property type="molecule type" value="Genomic_DNA"/>
</dbReference>
<keyword evidence="2" id="KW-1185">Reference proteome</keyword>
<dbReference type="Gramene" id="ERN02318">
    <property type="protein sequence ID" value="ERN02318"/>
    <property type="gene ID" value="AMTR_s00084p00172920"/>
</dbReference>
<dbReference type="HOGENOM" id="CLU_1362073_0_0_1"/>
<name>W1P330_AMBTC</name>
<dbReference type="AlphaFoldDB" id="W1P330"/>
<evidence type="ECO:0000313" key="2">
    <source>
        <dbReference type="Proteomes" id="UP000017836"/>
    </source>
</evidence>
<gene>
    <name evidence="1" type="ORF">AMTR_s00084p00172920</name>
</gene>
<evidence type="ECO:0000313" key="1">
    <source>
        <dbReference type="EMBL" id="ERN02318.1"/>
    </source>
</evidence>
<dbReference type="Proteomes" id="UP000017836">
    <property type="component" value="Unassembled WGS sequence"/>
</dbReference>